<dbReference type="RefSeq" id="WP_161741642.1">
    <property type="nucleotide sequence ID" value="NZ_JAAAMV010000002.1"/>
</dbReference>
<dbReference type="EMBL" id="JAAAMV010000002">
    <property type="protein sequence ID" value="NBD23212.1"/>
    <property type="molecule type" value="Genomic_DNA"/>
</dbReference>
<evidence type="ECO:0008006" key="4">
    <source>
        <dbReference type="Google" id="ProtNLM"/>
    </source>
</evidence>
<accession>A0ABW9XKS4</accession>
<organism evidence="2 3">
    <name type="scientific">Paenibacillus glycinis</name>
    <dbReference type="NCBI Taxonomy" id="2697035"/>
    <lineage>
        <taxon>Bacteria</taxon>
        <taxon>Bacillati</taxon>
        <taxon>Bacillota</taxon>
        <taxon>Bacilli</taxon>
        <taxon>Bacillales</taxon>
        <taxon>Paenibacillaceae</taxon>
        <taxon>Paenibacillus</taxon>
    </lineage>
</organism>
<proteinExistence type="predicted"/>
<protein>
    <recommendedName>
        <fullName evidence="4">YjzC family protein</fullName>
    </recommendedName>
</protein>
<evidence type="ECO:0000313" key="2">
    <source>
        <dbReference type="EMBL" id="NBD23212.1"/>
    </source>
</evidence>
<evidence type="ECO:0000313" key="3">
    <source>
        <dbReference type="Proteomes" id="UP000665561"/>
    </source>
</evidence>
<gene>
    <name evidence="2" type="ORF">GT019_04960</name>
</gene>
<evidence type="ECO:0000256" key="1">
    <source>
        <dbReference type="SAM" id="MobiDB-lite"/>
    </source>
</evidence>
<feature type="region of interest" description="Disordered" evidence="1">
    <location>
        <begin position="79"/>
        <end position="98"/>
    </location>
</feature>
<sequence length="98" mass="10805">MKTMSDLHRTGEQVEETGRYVCEIGETKQLSRGDSFPACPRTGKATNWRHADHEHKTGQSVTEAGRYVDASGQQVELKVGDAFPSCPSSGKETGWKHL</sequence>
<reference evidence="2 3" key="1">
    <citation type="submission" date="2020-01" db="EMBL/GenBank/DDBJ databases">
        <title>Paenibacillus soybeanensis sp. nov. isolated from the nodules of soybean (Glycine max(L.) Merr).</title>
        <authorList>
            <person name="Wang H."/>
        </authorList>
    </citation>
    <scope>NUCLEOTIDE SEQUENCE [LARGE SCALE GENOMIC DNA]</scope>
    <source>
        <strain evidence="2 3">T1</strain>
    </source>
</reference>
<feature type="region of interest" description="Disordered" evidence="1">
    <location>
        <begin position="31"/>
        <end position="64"/>
    </location>
</feature>
<comment type="caution">
    <text evidence="2">The sequence shown here is derived from an EMBL/GenBank/DDBJ whole genome shotgun (WGS) entry which is preliminary data.</text>
</comment>
<keyword evidence="3" id="KW-1185">Reference proteome</keyword>
<dbReference type="Proteomes" id="UP000665561">
    <property type="component" value="Unassembled WGS sequence"/>
</dbReference>
<name>A0ABW9XKS4_9BACL</name>